<name>G2PH99_STRV4</name>
<dbReference type="InterPro" id="IPR027417">
    <property type="entry name" value="P-loop_NTPase"/>
</dbReference>
<protein>
    <recommendedName>
        <fullName evidence="4">FtsK domain-containing protein</fullName>
    </recommendedName>
</protein>
<keyword evidence="3" id="KW-1185">Reference proteome</keyword>
<feature type="compositionally biased region" description="Pro residues" evidence="1">
    <location>
        <begin position="222"/>
        <end position="232"/>
    </location>
</feature>
<dbReference type="Proteomes" id="UP000008703">
    <property type="component" value="Plasmid pSTRVI01"/>
</dbReference>
<dbReference type="RefSeq" id="WP_014043680.1">
    <property type="nucleotide sequence ID" value="NC_015951.1"/>
</dbReference>
<feature type="region of interest" description="Disordered" evidence="1">
    <location>
        <begin position="210"/>
        <end position="351"/>
    </location>
</feature>
<dbReference type="HOGENOM" id="CLU_789677_0_0_11"/>
<reference evidence="2" key="1">
    <citation type="submission" date="2011-08" db="EMBL/GenBank/DDBJ databases">
        <title>Complete sequence of plasmid 1 of Streptomyces violaceusniger Tu 4113.</title>
        <authorList>
            <consortium name="US DOE Joint Genome Institute"/>
            <person name="Lucas S."/>
            <person name="Han J."/>
            <person name="Lapidus A."/>
            <person name="Cheng J.-F."/>
            <person name="Goodwin L."/>
            <person name="Pitluck S."/>
            <person name="Peters L."/>
            <person name="Ivanova N."/>
            <person name="Daligault H."/>
            <person name="Detter J.C."/>
            <person name="Han C."/>
            <person name="Tapia R."/>
            <person name="Land M."/>
            <person name="Hauser L."/>
            <person name="Kyrpides N."/>
            <person name="Ivanova N."/>
            <person name="Pagani I."/>
            <person name="Hagen A."/>
            <person name="Katz L."/>
            <person name="Fiedler H.-P."/>
            <person name="Keasling J."/>
            <person name="Fortman J."/>
            <person name="Woyke T."/>
        </authorList>
    </citation>
    <scope>NUCLEOTIDE SEQUENCE [LARGE SCALE GENOMIC DNA]</scope>
    <source>
        <strain evidence="2">Tu 4113</strain>
        <plasmid evidence="2">pSTRVI01</plasmid>
    </source>
</reference>
<evidence type="ECO:0008006" key="4">
    <source>
        <dbReference type="Google" id="ProtNLM"/>
    </source>
</evidence>
<dbReference type="EMBL" id="CP002995">
    <property type="protein sequence ID" value="AEM88745.1"/>
    <property type="molecule type" value="Genomic_DNA"/>
</dbReference>
<gene>
    <name evidence="2" type="ORF">Strvi_9494</name>
</gene>
<feature type="compositionally biased region" description="Basic residues" evidence="1">
    <location>
        <begin position="247"/>
        <end position="259"/>
    </location>
</feature>
<proteinExistence type="predicted"/>
<dbReference type="AlphaFoldDB" id="G2PH99"/>
<evidence type="ECO:0000313" key="3">
    <source>
        <dbReference type="Proteomes" id="UP000008703"/>
    </source>
</evidence>
<dbReference type="SUPFAM" id="SSF52540">
    <property type="entry name" value="P-loop containing nucleoside triphosphate hydrolases"/>
    <property type="match status" value="1"/>
</dbReference>
<keyword evidence="2" id="KW-0614">Plasmid</keyword>
<accession>G2PH99</accession>
<sequence length="351" mass="37426">MTTTTALPKRLRLTDPGLREQMEALPTSAALIGLSTDGRAIAVDIDTAPHILVCSGTGGGSTTILRTLTAQFLHQGAHALVLDTTRVAHLWARNLPTVTHRGNVAGFHDALVGLASELKRSTDFDDVPRLMLVIDRADITLRHLAHYWETFRQKDDPKQSPAVAALEDVLYEGRAARIHVIYDGPAIAGGLAPGAREQFATVILARFSTGTAARPDRGPRPQEQPVPGPCPRRPGRRRPPHAGAAHDRRRSRRLAHRHGGRGDLTRVRTHHGPRGVKASPGPGVWSRAVQRRRDASVTPRAAKAPPGAGSTRTGSPSRRGPCTAGSPPGHVPAPGRPGSRGRSSPADGSRS</sequence>
<evidence type="ECO:0000313" key="2">
    <source>
        <dbReference type="EMBL" id="AEM88745.1"/>
    </source>
</evidence>
<dbReference type="Gene3D" id="3.40.50.300">
    <property type="entry name" value="P-loop containing nucleotide triphosphate hydrolases"/>
    <property type="match status" value="1"/>
</dbReference>
<feature type="compositionally biased region" description="Low complexity" evidence="1">
    <location>
        <begin position="336"/>
        <end position="351"/>
    </location>
</feature>
<organism evidence="2 3">
    <name type="scientific">Streptomyces violaceusniger (strain Tu 4113)</name>
    <dbReference type="NCBI Taxonomy" id="653045"/>
    <lineage>
        <taxon>Bacteria</taxon>
        <taxon>Bacillati</taxon>
        <taxon>Actinomycetota</taxon>
        <taxon>Actinomycetes</taxon>
        <taxon>Kitasatosporales</taxon>
        <taxon>Streptomycetaceae</taxon>
        <taxon>Streptomyces</taxon>
        <taxon>Streptomyces violaceusniger group</taxon>
    </lineage>
</organism>
<evidence type="ECO:0000256" key="1">
    <source>
        <dbReference type="SAM" id="MobiDB-lite"/>
    </source>
</evidence>
<dbReference type="KEGG" id="svl:Strvi_9494"/>
<geneLocation type="plasmid" evidence="2 3">
    <name>pSTRVI01</name>
</geneLocation>